<accession>X1A779</accession>
<evidence type="ECO:0000313" key="1">
    <source>
        <dbReference type="EMBL" id="GAG65982.1"/>
    </source>
</evidence>
<gene>
    <name evidence="1" type="ORF">S01H4_20627</name>
</gene>
<reference evidence="1" key="1">
    <citation type="journal article" date="2014" name="Front. Microbiol.">
        <title>High frequency of phylogenetically diverse reductive dehalogenase-homologous genes in deep subseafloor sedimentary metagenomes.</title>
        <authorList>
            <person name="Kawai M."/>
            <person name="Futagami T."/>
            <person name="Toyoda A."/>
            <person name="Takaki Y."/>
            <person name="Nishi S."/>
            <person name="Hori S."/>
            <person name="Arai W."/>
            <person name="Tsubouchi T."/>
            <person name="Morono Y."/>
            <person name="Uchiyama I."/>
            <person name="Ito T."/>
            <person name="Fujiyama A."/>
            <person name="Inagaki F."/>
            <person name="Takami H."/>
        </authorList>
    </citation>
    <scope>NUCLEOTIDE SEQUENCE</scope>
    <source>
        <strain evidence="1">Expedition CK06-06</strain>
    </source>
</reference>
<dbReference type="Gene3D" id="2.60.120.380">
    <property type="match status" value="2"/>
</dbReference>
<comment type="caution">
    <text evidence="1">The sequence shown here is derived from an EMBL/GenBank/DDBJ whole genome shotgun (WGS) entry which is preliminary data.</text>
</comment>
<feature type="non-terminal residue" evidence="1">
    <location>
        <position position="302"/>
    </location>
</feature>
<name>X1A779_9ZZZZ</name>
<protein>
    <recommendedName>
        <fullName evidence="2">Peptidase C-terminal archaeal/bacterial domain-containing protein</fullName>
    </recommendedName>
</protein>
<evidence type="ECO:0008006" key="2">
    <source>
        <dbReference type="Google" id="ProtNLM"/>
    </source>
</evidence>
<organism evidence="1">
    <name type="scientific">marine sediment metagenome</name>
    <dbReference type="NCBI Taxonomy" id="412755"/>
    <lineage>
        <taxon>unclassified sequences</taxon>
        <taxon>metagenomes</taxon>
        <taxon>ecological metagenomes</taxon>
    </lineage>
</organism>
<sequence length="302" mass="33326">MRLRHIERNVRDLGVISDQFQAQMKSLMDRPSREYQKSVQIKQKSVITETEPNDSYNQGMEISSGILKGTLSGEDRQDYYRFELGPGSILNLDFKAGDDSQNLKIALRNFEGNDLWNPAETSPGAVKSTRILLNNLSGGIYYAVVYSGIGPYKLDLFIETQNDAGSGTDAGDKITKALAIEPGSSFFGEMGAFDEEDWYRFDIPPGHILKLSFTPDASSEAMKFSLRSFERSEVWYSGVVPAGETRPKRVMMNNSSGGTYYLEAYYGSGPYGFEISTESQNDAASGTDAGDKIAEALKIIPG</sequence>
<dbReference type="AlphaFoldDB" id="X1A779"/>
<dbReference type="EMBL" id="BART01009287">
    <property type="protein sequence ID" value="GAG65982.1"/>
    <property type="molecule type" value="Genomic_DNA"/>
</dbReference>
<proteinExistence type="predicted"/>
<dbReference type="SUPFAM" id="SSF89260">
    <property type="entry name" value="Collagen-binding domain"/>
    <property type="match status" value="1"/>
</dbReference>